<evidence type="ECO:0000256" key="7">
    <source>
        <dbReference type="ARBA" id="ARBA00022692"/>
    </source>
</evidence>
<comment type="subcellular location">
    <subcellularLocation>
        <location evidence="1">Cell inner membrane</location>
        <topology evidence="1">Single-pass membrane protein</topology>
    </subcellularLocation>
</comment>
<dbReference type="PANTHER" id="PTHR30093:SF44">
    <property type="entry name" value="TYPE II SECRETION SYSTEM CORE PROTEIN G"/>
    <property type="match status" value="1"/>
</dbReference>
<keyword evidence="6" id="KW-0997">Cell inner membrane</keyword>
<evidence type="ECO:0000256" key="5">
    <source>
        <dbReference type="ARBA" id="ARBA00022481"/>
    </source>
</evidence>
<dbReference type="InterPro" id="IPR045584">
    <property type="entry name" value="Pilin-like"/>
</dbReference>
<dbReference type="GO" id="GO:0005886">
    <property type="term" value="C:plasma membrane"/>
    <property type="evidence" value="ECO:0007669"/>
    <property type="project" value="UniProtKB-SubCell"/>
</dbReference>
<dbReference type="GO" id="GO:0015627">
    <property type="term" value="C:type II protein secretion system complex"/>
    <property type="evidence" value="ECO:0007669"/>
    <property type="project" value="InterPro"/>
</dbReference>
<dbReference type="NCBIfam" id="TIGR01710">
    <property type="entry name" value="typeII_sec_gspG"/>
    <property type="match status" value="1"/>
</dbReference>
<keyword evidence="9 10" id="KW-0472">Membrane</keyword>
<evidence type="ECO:0000256" key="3">
    <source>
        <dbReference type="ARBA" id="ARBA00020042"/>
    </source>
</evidence>
<keyword evidence="7 10" id="KW-0812">Transmembrane</keyword>
<evidence type="ECO:0000313" key="13">
    <source>
        <dbReference type="Proteomes" id="UP000518300"/>
    </source>
</evidence>
<dbReference type="PANTHER" id="PTHR30093">
    <property type="entry name" value="GENERAL SECRETION PATHWAY PROTEIN G"/>
    <property type="match status" value="1"/>
</dbReference>
<reference evidence="12 13" key="1">
    <citation type="submission" date="2020-04" db="EMBL/GenBank/DDBJ databases">
        <title>Draft genome of Pyxidicoccus fallax type strain.</title>
        <authorList>
            <person name="Whitworth D.E."/>
        </authorList>
    </citation>
    <scope>NUCLEOTIDE SEQUENCE [LARGE SCALE GENOMIC DNA]</scope>
    <source>
        <strain evidence="12 13">DSM 14698</strain>
    </source>
</reference>
<dbReference type="InterPro" id="IPR013545">
    <property type="entry name" value="T2SS_protein-GspG_C"/>
</dbReference>
<keyword evidence="5" id="KW-0488">Methylation</keyword>
<accession>A0A848LVY8</accession>
<name>A0A848LVY8_9BACT</name>
<dbReference type="AlphaFoldDB" id="A0A848LVY8"/>
<dbReference type="Pfam" id="PF07963">
    <property type="entry name" value="N_methyl"/>
    <property type="match status" value="1"/>
</dbReference>
<protein>
    <recommendedName>
        <fullName evidence="3">Type II secretion system core protein G</fullName>
    </recommendedName>
</protein>
<evidence type="ECO:0000256" key="10">
    <source>
        <dbReference type="SAM" id="Phobius"/>
    </source>
</evidence>
<keyword evidence="8 10" id="KW-1133">Transmembrane helix</keyword>
<evidence type="ECO:0000256" key="2">
    <source>
        <dbReference type="ARBA" id="ARBA00009984"/>
    </source>
</evidence>
<dbReference type="EMBL" id="JABBJJ010000335">
    <property type="protein sequence ID" value="NMO21593.1"/>
    <property type="molecule type" value="Genomic_DNA"/>
</dbReference>
<dbReference type="Proteomes" id="UP000518300">
    <property type="component" value="Unassembled WGS sequence"/>
</dbReference>
<dbReference type="SUPFAM" id="SSF54523">
    <property type="entry name" value="Pili subunits"/>
    <property type="match status" value="1"/>
</dbReference>
<evidence type="ECO:0000256" key="9">
    <source>
        <dbReference type="ARBA" id="ARBA00023136"/>
    </source>
</evidence>
<dbReference type="PRINTS" id="PR00813">
    <property type="entry name" value="BCTERIALGSPG"/>
</dbReference>
<proteinExistence type="inferred from homology"/>
<dbReference type="RefSeq" id="WP_169350776.1">
    <property type="nucleotide sequence ID" value="NZ_JABBJJ010000335.1"/>
</dbReference>
<dbReference type="InterPro" id="IPR012902">
    <property type="entry name" value="N_methyl_site"/>
</dbReference>
<sequence length="141" mass="15155">MYQQKNQRKQRRRSRGMTLIEIMVVITILGLIAAAVGVAVIPQLEAARRDRAALDIKNIQGAMKLYYAKKGKYPDTASGLQALVEAQALEQMPKDPWNNDYVYVNEGGKPVIVSYGADGTAGGEGNDADISSADGAATANK</sequence>
<dbReference type="PROSITE" id="PS00409">
    <property type="entry name" value="PROKAR_NTER_METHYL"/>
    <property type="match status" value="1"/>
</dbReference>
<evidence type="ECO:0000256" key="8">
    <source>
        <dbReference type="ARBA" id="ARBA00022989"/>
    </source>
</evidence>
<comment type="caution">
    <text evidence="12">The sequence shown here is derived from an EMBL/GenBank/DDBJ whole genome shotgun (WGS) entry which is preliminary data.</text>
</comment>
<comment type="similarity">
    <text evidence="2">Belongs to the GSP G family.</text>
</comment>
<keyword evidence="13" id="KW-1185">Reference proteome</keyword>
<evidence type="ECO:0000313" key="12">
    <source>
        <dbReference type="EMBL" id="NMO21593.1"/>
    </source>
</evidence>
<dbReference type="NCBIfam" id="TIGR02532">
    <property type="entry name" value="IV_pilin_GFxxxE"/>
    <property type="match status" value="1"/>
</dbReference>
<dbReference type="GO" id="GO:0015628">
    <property type="term" value="P:protein secretion by the type II secretion system"/>
    <property type="evidence" value="ECO:0007669"/>
    <property type="project" value="InterPro"/>
</dbReference>
<gene>
    <name evidence="12" type="primary">gspG</name>
    <name evidence="12" type="ORF">HG543_43115</name>
</gene>
<evidence type="ECO:0000256" key="1">
    <source>
        <dbReference type="ARBA" id="ARBA00004377"/>
    </source>
</evidence>
<feature type="domain" description="Type II secretion system protein GspG C-terminal" evidence="11">
    <location>
        <begin position="40"/>
        <end position="132"/>
    </location>
</feature>
<organism evidence="12 13">
    <name type="scientific">Pyxidicoccus fallax</name>
    <dbReference type="NCBI Taxonomy" id="394095"/>
    <lineage>
        <taxon>Bacteria</taxon>
        <taxon>Pseudomonadati</taxon>
        <taxon>Myxococcota</taxon>
        <taxon>Myxococcia</taxon>
        <taxon>Myxococcales</taxon>
        <taxon>Cystobacterineae</taxon>
        <taxon>Myxococcaceae</taxon>
        <taxon>Pyxidicoccus</taxon>
    </lineage>
</organism>
<dbReference type="Pfam" id="PF08334">
    <property type="entry name" value="T2SSG"/>
    <property type="match status" value="1"/>
</dbReference>
<dbReference type="InterPro" id="IPR010054">
    <property type="entry name" value="Type2_sec_GspG"/>
</dbReference>
<evidence type="ECO:0000259" key="11">
    <source>
        <dbReference type="Pfam" id="PF08334"/>
    </source>
</evidence>
<evidence type="ECO:0000256" key="6">
    <source>
        <dbReference type="ARBA" id="ARBA00022519"/>
    </source>
</evidence>
<dbReference type="InterPro" id="IPR000983">
    <property type="entry name" value="Bac_GSPG_pilin"/>
</dbReference>
<dbReference type="Gene3D" id="3.30.700.10">
    <property type="entry name" value="Glycoprotein, Type 4 Pilin"/>
    <property type="match status" value="1"/>
</dbReference>
<evidence type="ECO:0000256" key="4">
    <source>
        <dbReference type="ARBA" id="ARBA00022475"/>
    </source>
</evidence>
<feature type="transmembrane region" description="Helical" evidence="10">
    <location>
        <begin position="20"/>
        <end position="41"/>
    </location>
</feature>
<keyword evidence="4" id="KW-1003">Cell membrane</keyword>